<evidence type="ECO:0000313" key="2">
    <source>
        <dbReference type="Proteomes" id="UP000199239"/>
    </source>
</evidence>
<reference evidence="2" key="1">
    <citation type="submission" date="2016-10" db="EMBL/GenBank/DDBJ databases">
        <authorList>
            <person name="Varghese N."/>
            <person name="Submissions S."/>
        </authorList>
    </citation>
    <scope>NUCLEOTIDE SEQUENCE [LARGE SCALE GENOMIC DNA]</scope>
    <source>
        <strain evidence="2">DSM 23422</strain>
    </source>
</reference>
<organism evidence="1 2">
    <name type="scientific">Sulfitobacter marinus</name>
    <dbReference type="NCBI Taxonomy" id="394264"/>
    <lineage>
        <taxon>Bacteria</taxon>
        <taxon>Pseudomonadati</taxon>
        <taxon>Pseudomonadota</taxon>
        <taxon>Alphaproteobacteria</taxon>
        <taxon>Rhodobacterales</taxon>
        <taxon>Roseobacteraceae</taxon>
        <taxon>Sulfitobacter</taxon>
    </lineage>
</organism>
<proteinExistence type="predicted"/>
<gene>
    <name evidence="1" type="ORF">SAMN04488040_3445</name>
</gene>
<accession>A0A1I6VLN7</accession>
<dbReference type="Proteomes" id="UP000199239">
    <property type="component" value="Unassembled WGS sequence"/>
</dbReference>
<name>A0A1I6VLN7_9RHOB</name>
<keyword evidence="2" id="KW-1185">Reference proteome</keyword>
<evidence type="ECO:0000313" key="1">
    <source>
        <dbReference type="EMBL" id="SFT14609.1"/>
    </source>
</evidence>
<dbReference type="EMBL" id="FPAJ01000007">
    <property type="protein sequence ID" value="SFT14609.1"/>
    <property type="molecule type" value="Genomic_DNA"/>
</dbReference>
<protein>
    <submittedName>
        <fullName evidence="1">Uncharacterized protein</fullName>
    </submittedName>
</protein>
<dbReference type="AlphaFoldDB" id="A0A1I6VLN7"/>
<sequence>MPFILMWAQRQTQTYLAGDVLGLAHKIKRLFALETGICKVISAYSVLAADAGPETGAEPERTITASAGRLNHPSASFCFTK</sequence>